<gene>
    <name evidence="2" type="ORF">MNBD_BACTEROID06-423</name>
</gene>
<evidence type="ECO:0000313" key="2">
    <source>
        <dbReference type="EMBL" id="VAW29099.1"/>
    </source>
</evidence>
<reference evidence="2" key="1">
    <citation type="submission" date="2018-06" db="EMBL/GenBank/DDBJ databases">
        <authorList>
            <person name="Zhirakovskaya E."/>
        </authorList>
    </citation>
    <scope>NUCLEOTIDE SEQUENCE</scope>
</reference>
<protein>
    <recommendedName>
        <fullName evidence="3">Sensor histidine kinase/response regulator</fullName>
    </recommendedName>
</protein>
<feature type="non-terminal residue" evidence="2">
    <location>
        <position position="332"/>
    </location>
</feature>
<keyword evidence="1" id="KW-0597">Phosphoprotein</keyword>
<dbReference type="PANTHER" id="PTHR43547:SF2">
    <property type="entry name" value="HYBRID SIGNAL TRANSDUCTION HISTIDINE KINASE C"/>
    <property type="match status" value="1"/>
</dbReference>
<dbReference type="Gene3D" id="2.130.10.10">
    <property type="entry name" value="YVTN repeat-like/Quinoprotein amine dehydrogenase"/>
    <property type="match status" value="2"/>
</dbReference>
<dbReference type="InterPro" id="IPR015943">
    <property type="entry name" value="WD40/YVTN_repeat-like_dom_sf"/>
</dbReference>
<dbReference type="AlphaFoldDB" id="A0A3B0UWV8"/>
<dbReference type="PANTHER" id="PTHR43547">
    <property type="entry name" value="TWO-COMPONENT HISTIDINE KINASE"/>
    <property type="match status" value="1"/>
</dbReference>
<dbReference type="EMBL" id="UOES01000515">
    <property type="protein sequence ID" value="VAW29099.1"/>
    <property type="molecule type" value="Genomic_DNA"/>
</dbReference>
<evidence type="ECO:0008006" key="3">
    <source>
        <dbReference type="Google" id="ProtNLM"/>
    </source>
</evidence>
<proteinExistence type="predicted"/>
<accession>A0A3B0UWV8</accession>
<dbReference type="Pfam" id="PF07494">
    <property type="entry name" value="Reg_prop"/>
    <property type="match status" value="3"/>
</dbReference>
<evidence type="ECO:0000256" key="1">
    <source>
        <dbReference type="ARBA" id="ARBA00022553"/>
    </source>
</evidence>
<dbReference type="SUPFAM" id="SSF63829">
    <property type="entry name" value="Calcium-dependent phosphotriesterase"/>
    <property type="match status" value="1"/>
</dbReference>
<dbReference type="InterPro" id="IPR011110">
    <property type="entry name" value="Reg_prop"/>
</dbReference>
<sequence length="332" mass="37702">MESRAFLILNNKPIKKLLFFFALLAISQPYSAIGQTNPALKDYSIKIWSNKEGLPSNNLSHIVKDPRGYLWISTFNGAVRFDGAEFKNFNTENISQLETSAVRSILPLSDGSMYFSTESSGLLYYRNGVFSAPFKDSNLPRNILTTYKTPDGRLWIGTMDAGIFYVEEGIVHKYNIKGHEDMAVNDFTLDSDNNLWVASSNKGVIKIGKENYELFSEEQNLRANDVYSIEYYGGKLYVGTLRGLLIYSNGKWTEDKRFSDFGIYKIIRDKNENIWFGTTLGLARLDRLNSFEFLGIEDGLPARTINGIVIDEDNNVWLATYRGGLVQLKESR</sequence>
<dbReference type="GO" id="GO:0000155">
    <property type="term" value="F:phosphorelay sensor kinase activity"/>
    <property type="evidence" value="ECO:0007669"/>
    <property type="project" value="TreeGrafter"/>
</dbReference>
<name>A0A3B0UWV8_9ZZZZ</name>
<organism evidence="2">
    <name type="scientific">hydrothermal vent metagenome</name>
    <dbReference type="NCBI Taxonomy" id="652676"/>
    <lineage>
        <taxon>unclassified sequences</taxon>
        <taxon>metagenomes</taxon>
        <taxon>ecological metagenomes</taxon>
    </lineage>
</organism>